<name>A0A9X0AQ33_9HELO</name>
<organism evidence="1 2">
    <name type="scientific">Sclerotinia nivalis</name>
    <dbReference type="NCBI Taxonomy" id="352851"/>
    <lineage>
        <taxon>Eukaryota</taxon>
        <taxon>Fungi</taxon>
        <taxon>Dikarya</taxon>
        <taxon>Ascomycota</taxon>
        <taxon>Pezizomycotina</taxon>
        <taxon>Leotiomycetes</taxon>
        <taxon>Helotiales</taxon>
        <taxon>Sclerotiniaceae</taxon>
        <taxon>Sclerotinia</taxon>
    </lineage>
</organism>
<dbReference type="Proteomes" id="UP001152300">
    <property type="component" value="Unassembled WGS sequence"/>
</dbReference>
<comment type="caution">
    <text evidence="1">The sequence shown here is derived from an EMBL/GenBank/DDBJ whole genome shotgun (WGS) entry which is preliminary data.</text>
</comment>
<dbReference type="AlphaFoldDB" id="A0A9X0AQ33"/>
<dbReference type="EMBL" id="JAPEIS010000004">
    <property type="protein sequence ID" value="KAJ8066862.1"/>
    <property type="molecule type" value="Genomic_DNA"/>
</dbReference>
<gene>
    <name evidence="1" type="ORF">OCU04_004243</name>
</gene>
<sequence length="210" mass="24267">MASKNARTNSTQLQVMLHSAAAFFNNNKTVNPPTATAGRPRRKPKPVVDLETLTQHPSIEIISNKEISIYVEMCAHVDEESTDIPALLAALPEYKSIKKLSLKIHAPWPHTESKEWHNYHVSSVKKLFAIIDKFNLYKLKVTMSIDKCNFPQMKLGAAVHSLRFKKWALYYQVYDEVKGIEEDPIKIFRGSEYDRRLRGVYRQEFLSYLK</sequence>
<protein>
    <submittedName>
        <fullName evidence="1">Uncharacterized protein</fullName>
    </submittedName>
</protein>
<proteinExistence type="predicted"/>
<evidence type="ECO:0000313" key="1">
    <source>
        <dbReference type="EMBL" id="KAJ8066862.1"/>
    </source>
</evidence>
<reference evidence="1" key="1">
    <citation type="submission" date="2022-11" db="EMBL/GenBank/DDBJ databases">
        <title>Genome Resource of Sclerotinia nivalis Strain SnTB1, a Plant Pathogen Isolated from American Ginseng.</title>
        <authorList>
            <person name="Fan S."/>
        </authorList>
    </citation>
    <scope>NUCLEOTIDE SEQUENCE</scope>
    <source>
        <strain evidence="1">SnTB1</strain>
    </source>
</reference>
<dbReference type="OrthoDB" id="3550535at2759"/>
<keyword evidence="2" id="KW-1185">Reference proteome</keyword>
<accession>A0A9X0AQ33</accession>
<evidence type="ECO:0000313" key="2">
    <source>
        <dbReference type="Proteomes" id="UP001152300"/>
    </source>
</evidence>